<organism evidence="2 3">
    <name type="scientific">Caerostris extrusa</name>
    <name type="common">Bark spider</name>
    <name type="synonym">Caerostris bankana</name>
    <dbReference type="NCBI Taxonomy" id="172846"/>
    <lineage>
        <taxon>Eukaryota</taxon>
        <taxon>Metazoa</taxon>
        <taxon>Ecdysozoa</taxon>
        <taxon>Arthropoda</taxon>
        <taxon>Chelicerata</taxon>
        <taxon>Arachnida</taxon>
        <taxon>Araneae</taxon>
        <taxon>Araneomorphae</taxon>
        <taxon>Entelegynae</taxon>
        <taxon>Araneoidea</taxon>
        <taxon>Araneidae</taxon>
        <taxon>Caerostris</taxon>
    </lineage>
</organism>
<dbReference type="AlphaFoldDB" id="A0AAV4MVH6"/>
<feature type="region of interest" description="Disordered" evidence="1">
    <location>
        <begin position="1"/>
        <end position="20"/>
    </location>
</feature>
<name>A0AAV4MVH6_CAEEX</name>
<reference evidence="2 3" key="1">
    <citation type="submission" date="2021-06" db="EMBL/GenBank/DDBJ databases">
        <title>Caerostris extrusa draft genome.</title>
        <authorList>
            <person name="Kono N."/>
            <person name="Arakawa K."/>
        </authorList>
    </citation>
    <scope>NUCLEOTIDE SEQUENCE [LARGE SCALE GENOMIC DNA]</scope>
</reference>
<keyword evidence="3" id="KW-1185">Reference proteome</keyword>
<evidence type="ECO:0000256" key="1">
    <source>
        <dbReference type="SAM" id="MobiDB-lite"/>
    </source>
</evidence>
<feature type="compositionally biased region" description="Basic residues" evidence="1">
    <location>
        <begin position="1"/>
        <end position="11"/>
    </location>
</feature>
<protein>
    <submittedName>
        <fullName evidence="2">Uncharacterized protein</fullName>
    </submittedName>
</protein>
<evidence type="ECO:0000313" key="2">
    <source>
        <dbReference type="EMBL" id="GIX74909.1"/>
    </source>
</evidence>
<evidence type="ECO:0000313" key="3">
    <source>
        <dbReference type="Proteomes" id="UP001054945"/>
    </source>
</evidence>
<dbReference type="Proteomes" id="UP001054945">
    <property type="component" value="Unassembled WGS sequence"/>
</dbReference>
<accession>A0AAV4MVH6</accession>
<dbReference type="EMBL" id="BPLR01020110">
    <property type="protein sequence ID" value="GIX74909.1"/>
    <property type="molecule type" value="Genomic_DNA"/>
</dbReference>
<sequence>MRISRSNRKRSIQRERASDTFRHLRQNTSNLLQSRFRALERRSATNLNDEPFARHARSTRTEQPFLFFFLPVFNLYTRRKNKANGEEHKQKSQSLMVFLSLSTIQGEEDTKTDHWREM</sequence>
<proteinExistence type="predicted"/>
<gene>
    <name evidence="2" type="ORF">CEXT_501981</name>
</gene>
<comment type="caution">
    <text evidence="2">The sequence shown here is derived from an EMBL/GenBank/DDBJ whole genome shotgun (WGS) entry which is preliminary data.</text>
</comment>